<dbReference type="Pfam" id="PF01022">
    <property type="entry name" value="HTH_5"/>
    <property type="match status" value="1"/>
</dbReference>
<accession>A0A328VIH9</accession>
<dbReference type="CDD" id="cd00090">
    <property type="entry name" value="HTH_ARSR"/>
    <property type="match status" value="1"/>
</dbReference>
<feature type="domain" description="HTH arsR-type" evidence="4">
    <location>
        <begin position="2"/>
        <end position="97"/>
    </location>
</feature>
<dbReference type="RefSeq" id="WP_112430490.1">
    <property type="nucleotide sequence ID" value="NZ_MCIF01000002.1"/>
</dbReference>
<evidence type="ECO:0000256" key="1">
    <source>
        <dbReference type="ARBA" id="ARBA00023015"/>
    </source>
</evidence>
<comment type="caution">
    <text evidence="5">The sequence shown here is derived from an EMBL/GenBank/DDBJ whole genome shotgun (WGS) entry which is preliminary data.</text>
</comment>
<dbReference type="InterPro" id="IPR036388">
    <property type="entry name" value="WH-like_DNA-bd_sf"/>
</dbReference>
<dbReference type="GO" id="GO:0003677">
    <property type="term" value="F:DNA binding"/>
    <property type="evidence" value="ECO:0007669"/>
    <property type="project" value="UniProtKB-KW"/>
</dbReference>
<dbReference type="EMBL" id="MCIF01000002">
    <property type="protein sequence ID" value="RAQ96701.1"/>
    <property type="molecule type" value="Genomic_DNA"/>
</dbReference>
<dbReference type="NCBIfam" id="NF033788">
    <property type="entry name" value="HTH_metalloreg"/>
    <property type="match status" value="1"/>
</dbReference>
<keyword evidence="6" id="KW-1185">Reference proteome</keyword>
<evidence type="ECO:0000256" key="3">
    <source>
        <dbReference type="ARBA" id="ARBA00023163"/>
    </source>
</evidence>
<dbReference type="Gene3D" id="1.10.10.10">
    <property type="entry name" value="Winged helix-like DNA-binding domain superfamily/Winged helix DNA-binding domain"/>
    <property type="match status" value="1"/>
</dbReference>
<keyword evidence="1" id="KW-0805">Transcription regulation</keyword>
<dbReference type="InterPro" id="IPR051081">
    <property type="entry name" value="HTH_MetalResp_TranReg"/>
</dbReference>
<sequence length="120" mass="13811">MDRSNDWRELKTMMKALADVVRLTIIYHLARKPEMTVTALTDALEISQPLVSWHLRKLQRAGLTRMRRAGRQVYCSLDKERFQYCLQRLQQLVDPGFVLATLPVGSLARVEAAAEVNLEE</sequence>
<dbReference type="InterPro" id="IPR011991">
    <property type="entry name" value="ArsR-like_HTH"/>
</dbReference>
<evidence type="ECO:0000313" key="6">
    <source>
        <dbReference type="Proteomes" id="UP000248706"/>
    </source>
</evidence>
<keyword evidence="3" id="KW-0804">Transcription</keyword>
<dbReference type="PANTHER" id="PTHR33154:SF18">
    <property type="entry name" value="ARSENICAL RESISTANCE OPERON REPRESSOR"/>
    <property type="match status" value="1"/>
</dbReference>
<evidence type="ECO:0000313" key="5">
    <source>
        <dbReference type="EMBL" id="RAQ96701.1"/>
    </source>
</evidence>
<dbReference type="GO" id="GO:0003700">
    <property type="term" value="F:DNA-binding transcription factor activity"/>
    <property type="evidence" value="ECO:0007669"/>
    <property type="project" value="InterPro"/>
</dbReference>
<dbReference type="InterPro" id="IPR001845">
    <property type="entry name" value="HTH_ArsR_DNA-bd_dom"/>
</dbReference>
<dbReference type="Proteomes" id="UP000248706">
    <property type="component" value="Unassembled WGS sequence"/>
</dbReference>
<dbReference type="PRINTS" id="PR00778">
    <property type="entry name" value="HTHARSR"/>
</dbReference>
<protein>
    <recommendedName>
        <fullName evidence="4">HTH arsR-type domain-containing protein</fullName>
    </recommendedName>
</protein>
<reference evidence="5 6" key="1">
    <citation type="submission" date="2016-08" db="EMBL/GenBank/DDBJ databases">
        <title>Analysis of Carbohydrate Active Enzymes in Thermogemmatispora T81 Reveals Carbohydrate Degradation Ability.</title>
        <authorList>
            <person name="Tomazini A."/>
            <person name="Lal S."/>
            <person name="Stott M."/>
            <person name="Henrissat B."/>
            <person name="Polikarpov I."/>
            <person name="Sparling R."/>
            <person name="Levin D.B."/>
        </authorList>
    </citation>
    <scope>NUCLEOTIDE SEQUENCE [LARGE SCALE GENOMIC DNA]</scope>
    <source>
        <strain evidence="5 6">T81</strain>
    </source>
</reference>
<dbReference type="AlphaFoldDB" id="A0A328VIH9"/>
<evidence type="ECO:0000259" key="4">
    <source>
        <dbReference type="PROSITE" id="PS50987"/>
    </source>
</evidence>
<dbReference type="InterPro" id="IPR036390">
    <property type="entry name" value="WH_DNA-bd_sf"/>
</dbReference>
<organism evidence="5 6">
    <name type="scientific">Thermogemmatispora tikiterensis</name>
    <dbReference type="NCBI Taxonomy" id="1825093"/>
    <lineage>
        <taxon>Bacteria</taxon>
        <taxon>Bacillati</taxon>
        <taxon>Chloroflexota</taxon>
        <taxon>Ktedonobacteria</taxon>
        <taxon>Thermogemmatisporales</taxon>
        <taxon>Thermogemmatisporaceae</taxon>
        <taxon>Thermogemmatispora</taxon>
    </lineage>
</organism>
<evidence type="ECO:0000256" key="2">
    <source>
        <dbReference type="ARBA" id="ARBA00023125"/>
    </source>
</evidence>
<proteinExistence type="predicted"/>
<name>A0A328VIH9_9CHLR</name>
<keyword evidence="2" id="KW-0238">DNA-binding</keyword>
<dbReference type="OrthoDB" id="9798835at2"/>
<dbReference type="SUPFAM" id="SSF46785">
    <property type="entry name" value="Winged helix' DNA-binding domain"/>
    <property type="match status" value="1"/>
</dbReference>
<dbReference type="SMART" id="SM00418">
    <property type="entry name" value="HTH_ARSR"/>
    <property type="match status" value="1"/>
</dbReference>
<dbReference type="PROSITE" id="PS50987">
    <property type="entry name" value="HTH_ARSR_2"/>
    <property type="match status" value="1"/>
</dbReference>
<dbReference type="PANTHER" id="PTHR33154">
    <property type="entry name" value="TRANSCRIPTIONAL REGULATOR, ARSR FAMILY"/>
    <property type="match status" value="1"/>
</dbReference>
<gene>
    <name evidence="5" type="ORF">A4R35_14245</name>
</gene>